<evidence type="ECO:0008006" key="5">
    <source>
        <dbReference type="Google" id="ProtNLM"/>
    </source>
</evidence>
<dbReference type="AlphaFoldDB" id="A0A2A7MY19"/>
<protein>
    <recommendedName>
        <fullName evidence="5">DUF4242 domain-containing protein</fullName>
    </recommendedName>
</protein>
<dbReference type="Proteomes" id="UP000220914">
    <property type="component" value="Unassembled WGS sequence"/>
</dbReference>
<reference evidence="1" key="3">
    <citation type="submission" date="2020-02" db="EMBL/GenBank/DDBJ databases">
        <authorList>
            <person name="Matsumoto Y."/>
            <person name="Motooka D."/>
            <person name="Nakamura S."/>
        </authorList>
    </citation>
    <scope>NUCLEOTIDE SEQUENCE</scope>
    <source>
        <strain evidence="1">JCM 6377</strain>
    </source>
</reference>
<evidence type="ECO:0000313" key="1">
    <source>
        <dbReference type="EMBL" id="GFG49514.1"/>
    </source>
</evidence>
<organism evidence="2 3">
    <name type="scientific">Mycolicibacterium agri</name>
    <name type="common">Mycobacterium agri</name>
    <dbReference type="NCBI Taxonomy" id="36811"/>
    <lineage>
        <taxon>Bacteria</taxon>
        <taxon>Bacillati</taxon>
        <taxon>Actinomycetota</taxon>
        <taxon>Actinomycetes</taxon>
        <taxon>Mycobacteriales</taxon>
        <taxon>Mycobacteriaceae</taxon>
        <taxon>Mycolicibacterium</taxon>
    </lineage>
</organism>
<keyword evidence="3" id="KW-1185">Reference proteome</keyword>
<dbReference type="Proteomes" id="UP000465302">
    <property type="component" value="Unassembled WGS sequence"/>
</dbReference>
<accession>A0A2A7MY19</accession>
<name>A0A2A7MY19_MYCAG</name>
<dbReference type="Pfam" id="PF14026">
    <property type="entry name" value="SCO4226-like"/>
    <property type="match status" value="1"/>
</dbReference>
<dbReference type="OrthoDB" id="9800027at2"/>
<reference evidence="1 4" key="2">
    <citation type="journal article" date="2019" name="Emerg. Microbes Infect.">
        <title>Comprehensive subspecies identification of 175 nontuberculous mycobacteria species based on 7547 genomic profiles.</title>
        <authorList>
            <person name="Matsumoto Y."/>
            <person name="Kinjo T."/>
            <person name="Motooka D."/>
            <person name="Nabeya D."/>
            <person name="Jung N."/>
            <person name="Uechi K."/>
            <person name="Horii T."/>
            <person name="Iida T."/>
            <person name="Fujita J."/>
            <person name="Nakamura S."/>
        </authorList>
    </citation>
    <scope>NUCLEOTIDE SEQUENCE [LARGE SCALE GENOMIC DNA]</scope>
    <source>
        <strain evidence="1 4">JCM 6377</strain>
    </source>
</reference>
<dbReference type="InterPro" id="IPR025336">
    <property type="entry name" value="SCO4226-like"/>
</dbReference>
<evidence type="ECO:0000313" key="4">
    <source>
        <dbReference type="Proteomes" id="UP000465302"/>
    </source>
</evidence>
<dbReference type="RefSeq" id="WP_097941574.1">
    <property type="nucleotide sequence ID" value="NZ_BLKS01000001.1"/>
</dbReference>
<evidence type="ECO:0000313" key="3">
    <source>
        <dbReference type="Proteomes" id="UP000220914"/>
    </source>
</evidence>
<dbReference type="EMBL" id="BLKS01000001">
    <property type="protein sequence ID" value="GFG49514.1"/>
    <property type="molecule type" value="Genomic_DNA"/>
</dbReference>
<dbReference type="InterPro" id="IPR042557">
    <property type="entry name" value="SCO4226"/>
</dbReference>
<dbReference type="EMBL" id="PDCP01000034">
    <property type="protein sequence ID" value="PEG36450.1"/>
    <property type="molecule type" value="Genomic_DNA"/>
</dbReference>
<comment type="caution">
    <text evidence="2">The sequence shown here is derived from an EMBL/GenBank/DDBJ whole genome shotgun (WGS) entry which is preliminary data.</text>
</comment>
<dbReference type="Gene3D" id="3.30.70.3090">
    <property type="entry name" value="ORF SCO4226, nickel-binding ferredoxin-like monomer"/>
    <property type="match status" value="1"/>
</dbReference>
<evidence type="ECO:0000313" key="2">
    <source>
        <dbReference type="EMBL" id="PEG36450.1"/>
    </source>
</evidence>
<gene>
    <name evidence="2" type="ORF">CQY20_18660</name>
    <name evidence="1" type="ORF">MAGR_09550</name>
</gene>
<reference evidence="2 3" key="1">
    <citation type="submission" date="2017-10" db="EMBL/GenBank/DDBJ databases">
        <title>The new phylogeny of genus Mycobacterium.</title>
        <authorList>
            <person name="Tortoli E."/>
            <person name="Trovato A."/>
            <person name="Cirillo D.M."/>
        </authorList>
    </citation>
    <scope>NUCLEOTIDE SEQUENCE [LARGE SCALE GENOMIC DNA]</scope>
    <source>
        <strain evidence="2 3">CCUG37673</strain>
    </source>
</reference>
<sequence>MKRYVIEREIPGASDLSQQELAAIASKSNDVVASLGVPYRWITSYVAGDKVYCIHEADDEEAIREHARRGGFPANAVTVVANEFGPDTATR</sequence>
<proteinExistence type="predicted"/>